<dbReference type="GO" id="GO:0005737">
    <property type="term" value="C:cytoplasm"/>
    <property type="evidence" value="ECO:0007669"/>
    <property type="project" value="UniProtKB-SubCell"/>
</dbReference>
<evidence type="ECO:0000313" key="3">
    <source>
        <dbReference type="Ensembl" id="ENSUAMP00000009816.1"/>
    </source>
</evidence>
<keyword evidence="4" id="KW-1185">Reference proteome</keyword>
<keyword evidence="2" id="KW-0963">Cytoplasm</keyword>
<dbReference type="Proteomes" id="UP000291022">
    <property type="component" value="Unassembled WGS sequence"/>
</dbReference>
<reference evidence="3" key="2">
    <citation type="submission" date="2025-08" db="UniProtKB">
        <authorList>
            <consortium name="Ensembl"/>
        </authorList>
    </citation>
    <scope>IDENTIFICATION</scope>
</reference>
<evidence type="ECO:0000313" key="4">
    <source>
        <dbReference type="Proteomes" id="UP000291022"/>
    </source>
</evidence>
<name>A0A452QVU0_URSAM</name>
<evidence type="ECO:0008006" key="5">
    <source>
        <dbReference type="Google" id="ProtNLM"/>
    </source>
</evidence>
<dbReference type="InterPro" id="IPR036525">
    <property type="entry name" value="Tubulin/FtsZ_GTPase_sf"/>
</dbReference>
<organism evidence="3 4">
    <name type="scientific">Ursus americanus</name>
    <name type="common">American black bear</name>
    <name type="synonym">Euarctos americanus</name>
    <dbReference type="NCBI Taxonomy" id="9643"/>
    <lineage>
        <taxon>Eukaryota</taxon>
        <taxon>Metazoa</taxon>
        <taxon>Chordata</taxon>
        <taxon>Craniata</taxon>
        <taxon>Vertebrata</taxon>
        <taxon>Euteleostomi</taxon>
        <taxon>Mammalia</taxon>
        <taxon>Eutheria</taxon>
        <taxon>Laurasiatheria</taxon>
        <taxon>Carnivora</taxon>
        <taxon>Caniformia</taxon>
        <taxon>Ursidae</taxon>
        <taxon>Ursus</taxon>
    </lineage>
</organism>
<comment type="subcellular location">
    <subcellularLocation>
        <location evidence="1">Cytoplasm</location>
    </subcellularLocation>
</comment>
<proteinExistence type="predicted"/>
<reference evidence="4" key="1">
    <citation type="submission" date="2016-06" db="EMBL/GenBank/DDBJ databases">
        <title>De novo assembly and RNA-Seq shows season-dependent expression and editing in black bear kidneys.</title>
        <authorList>
            <person name="Korstanje R."/>
            <person name="Srivastava A."/>
            <person name="Sarsani V.K."/>
            <person name="Sheehan S.M."/>
            <person name="Seger R.L."/>
            <person name="Barter M.E."/>
            <person name="Lindqvist C."/>
            <person name="Brody L.C."/>
            <person name="Mullikin J.C."/>
        </authorList>
    </citation>
    <scope>NUCLEOTIDE SEQUENCE [LARGE SCALE GENOMIC DNA]</scope>
</reference>
<dbReference type="AlphaFoldDB" id="A0A452QVU0"/>
<protein>
    <recommendedName>
        <fullName evidence="5">Tubulin/FtsZ GTPase domain-containing protein</fullName>
    </recommendedName>
</protein>
<evidence type="ECO:0000256" key="1">
    <source>
        <dbReference type="ARBA" id="ARBA00004496"/>
    </source>
</evidence>
<dbReference type="Gene3D" id="3.40.50.1440">
    <property type="entry name" value="Tubulin/FtsZ, GTPase domain"/>
    <property type="match status" value="1"/>
</dbReference>
<dbReference type="SUPFAM" id="SSF52490">
    <property type="entry name" value="Tubulin nucleotide-binding domain-like"/>
    <property type="match status" value="1"/>
</dbReference>
<accession>A0A452QVU0</accession>
<sequence length="49" mass="5569">MRQLLLMQAGQCGNQIRAKFWEVISDEHGSHPPGTYDDLTSCRNSKLHV</sequence>
<evidence type="ECO:0000256" key="2">
    <source>
        <dbReference type="ARBA" id="ARBA00022490"/>
    </source>
</evidence>
<dbReference type="STRING" id="9643.ENSUAMP00000009816"/>
<dbReference type="Ensembl" id="ENSUAMT00000011050.1">
    <property type="protein sequence ID" value="ENSUAMP00000009816.1"/>
    <property type="gene ID" value="ENSUAMG00000008134.1"/>
</dbReference>
<reference evidence="3" key="3">
    <citation type="submission" date="2025-09" db="UniProtKB">
        <authorList>
            <consortium name="Ensembl"/>
        </authorList>
    </citation>
    <scope>IDENTIFICATION</scope>
</reference>